<proteinExistence type="predicted"/>
<accession>A0A9Q1CCS5</accession>
<feature type="domain" description="N-acetyltransferase" evidence="3">
    <location>
        <begin position="67"/>
        <end position="209"/>
    </location>
</feature>
<dbReference type="InterPro" id="IPR016181">
    <property type="entry name" value="Acyl_CoA_acyltransferase"/>
</dbReference>
<dbReference type="SUPFAM" id="SSF55729">
    <property type="entry name" value="Acyl-CoA N-acyltransferases (Nat)"/>
    <property type="match status" value="1"/>
</dbReference>
<dbReference type="InterPro" id="IPR050769">
    <property type="entry name" value="NAT_camello-type"/>
</dbReference>
<evidence type="ECO:0000313" key="5">
    <source>
        <dbReference type="Proteomes" id="UP001152320"/>
    </source>
</evidence>
<organism evidence="4 5">
    <name type="scientific">Holothuria leucospilota</name>
    <name type="common">Black long sea cucumber</name>
    <name type="synonym">Mertensiothuria leucospilota</name>
    <dbReference type="NCBI Taxonomy" id="206669"/>
    <lineage>
        <taxon>Eukaryota</taxon>
        <taxon>Metazoa</taxon>
        <taxon>Echinodermata</taxon>
        <taxon>Eleutherozoa</taxon>
        <taxon>Echinozoa</taxon>
        <taxon>Holothuroidea</taxon>
        <taxon>Aspidochirotacea</taxon>
        <taxon>Aspidochirotida</taxon>
        <taxon>Holothuriidae</taxon>
        <taxon>Holothuria</taxon>
    </lineage>
</organism>
<evidence type="ECO:0000313" key="4">
    <source>
        <dbReference type="EMBL" id="KAJ8042290.1"/>
    </source>
</evidence>
<reference evidence="4" key="1">
    <citation type="submission" date="2021-10" db="EMBL/GenBank/DDBJ databases">
        <title>Tropical sea cucumber genome reveals ecological adaptation and Cuvierian tubules defense mechanism.</title>
        <authorList>
            <person name="Chen T."/>
        </authorList>
    </citation>
    <scope>NUCLEOTIDE SEQUENCE</scope>
    <source>
        <strain evidence="4">Nanhai2018</strain>
        <tissue evidence="4">Muscle</tissue>
    </source>
</reference>
<dbReference type="EMBL" id="JAIZAY010000005">
    <property type="protein sequence ID" value="KAJ8042290.1"/>
    <property type="molecule type" value="Genomic_DNA"/>
</dbReference>
<comment type="caution">
    <text evidence="4">The sequence shown here is derived from an EMBL/GenBank/DDBJ whole genome shotgun (WGS) entry which is preliminary data.</text>
</comment>
<dbReference type="OrthoDB" id="329272at2759"/>
<dbReference type="CDD" id="cd04301">
    <property type="entry name" value="NAT_SF"/>
    <property type="match status" value="1"/>
</dbReference>
<keyword evidence="2" id="KW-1133">Transmembrane helix</keyword>
<dbReference type="PROSITE" id="PS51186">
    <property type="entry name" value="GNAT"/>
    <property type="match status" value="1"/>
</dbReference>
<dbReference type="GO" id="GO:0008080">
    <property type="term" value="F:N-acetyltransferase activity"/>
    <property type="evidence" value="ECO:0007669"/>
    <property type="project" value="InterPro"/>
</dbReference>
<dbReference type="PANTHER" id="PTHR13947:SF37">
    <property type="entry name" value="LD18367P"/>
    <property type="match status" value="1"/>
</dbReference>
<dbReference type="Gene3D" id="3.40.630.30">
    <property type="match status" value="1"/>
</dbReference>
<name>A0A9Q1CCS5_HOLLE</name>
<gene>
    <name evidence="4" type="ORF">HOLleu_13309</name>
</gene>
<dbReference type="PANTHER" id="PTHR13947">
    <property type="entry name" value="GNAT FAMILY N-ACETYLTRANSFERASE"/>
    <property type="match status" value="1"/>
</dbReference>
<evidence type="ECO:0000259" key="3">
    <source>
        <dbReference type="PROSITE" id="PS51186"/>
    </source>
</evidence>
<evidence type="ECO:0000256" key="1">
    <source>
        <dbReference type="ARBA" id="ARBA00022679"/>
    </source>
</evidence>
<keyword evidence="1" id="KW-0808">Transferase</keyword>
<sequence length="215" mass="24573">MATDIKITEFTEEFEEDANRLNIKYRYNTLIAVQMGFRAPFLHVVAAFVTIFVWTLLPINLAIAVFISYSLAVILFLLITHILLATKLTHYGHVGEVFRMDRGMMWVALDVSRSPPLVVGMIGIKPLSSSQAEIVRYMVKDEYRGRGIGRGLLSTAIGFAKDTDYQEVQAEAWNVGVVDVLPIYERRGFSVHRSCYEPHSFLPMYRSYHFSKKLK</sequence>
<feature type="transmembrane region" description="Helical" evidence="2">
    <location>
        <begin position="61"/>
        <end position="84"/>
    </location>
</feature>
<evidence type="ECO:0000256" key="2">
    <source>
        <dbReference type="SAM" id="Phobius"/>
    </source>
</evidence>
<feature type="transmembrane region" description="Helical" evidence="2">
    <location>
        <begin position="30"/>
        <end position="55"/>
    </location>
</feature>
<dbReference type="InterPro" id="IPR000182">
    <property type="entry name" value="GNAT_dom"/>
</dbReference>
<dbReference type="Pfam" id="PF00583">
    <property type="entry name" value="Acetyltransf_1"/>
    <property type="match status" value="1"/>
</dbReference>
<dbReference type="Proteomes" id="UP001152320">
    <property type="component" value="Chromosome 5"/>
</dbReference>
<keyword evidence="2" id="KW-0812">Transmembrane</keyword>
<keyword evidence="2" id="KW-0472">Membrane</keyword>
<dbReference type="AlphaFoldDB" id="A0A9Q1CCS5"/>
<protein>
    <submittedName>
        <fullName evidence="4">N-acetyltransferase family 8 member 2</fullName>
    </submittedName>
</protein>
<keyword evidence="5" id="KW-1185">Reference proteome</keyword>